<dbReference type="Ensembl" id="ENSLAFT00000012937.4">
    <property type="protein sequence ID" value="ENSLAFP00000010817.4"/>
    <property type="gene ID" value="ENSLAFG00000012937.4"/>
</dbReference>
<evidence type="ECO:0000313" key="2">
    <source>
        <dbReference type="Ensembl" id="ENSLAFP00000010817.4"/>
    </source>
</evidence>
<dbReference type="STRING" id="9785.ENSLAFP00000010817"/>
<feature type="compositionally biased region" description="Pro residues" evidence="1">
    <location>
        <begin position="348"/>
        <end position="357"/>
    </location>
</feature>
<feature type="compositionally biased region" description="Low complexity" evidence="1">
    <location>
        <begin position="166"/>
        <end position="189"/>
    </location>
</feature>
<feature type="compositionally biased region" description="Polar residues" evidence="1">
    <location>
        <begin position="114"/>
        <end position="129"/>
    </location>
</feature>
<reference evidence="2 3" key="1">
    <citation type="submission" date="2009-06" db="EMBL/GenBank/DDBJ databases">
        <title>The Genome Sequence of Loxodonta africana (African elephant).</title>
        <authorList>
            <person name="Di Palma F."/>
            <person name="Heiman D."/>
            <person name="Young S."/>
            <person name="Johnson J."/>
            <person name="Lander E.S."/>
            <person name="Lindblad-Toh K."/>
        </authorList>
    </citation>
    <scope>NUCLEOTIDE SEQUENCE [LARGE SCALE GENOMIC DNA]</scope>
    <source>
        <strain evidence="2 3">Isolate ISIS603380</strain>
    </source>
</reference>
<dbReference type="GeneTree" id="ENSGT00390000001986"/>
<keyword evidence="3" id="KW-1185">Reference proteome</keyword>
<dbReference type="PANTHER" id="PTHR22045:SF6">
    <property type="entry name" value="PROLINE AND SERINE-RICH PROTEIN 3"/>
    <property type="match status" value="1"/>
</dbReference>
<evidence type="ECO:0000313" key="3">
    <source>
        <dbReference type="Proteomes" id="UP000007646"/>
    </source>
</evidence>
<feature type="compositionally biased region" description="Basic and acidic residues" evidence="1">
    <location>
        <begin position="373"/>
        <end position="389"/>
    </location>
</feature>
<evidence type="ECO:0008006" key="4">
    <source>
        <dbReference type="Google" id="ProtNLM"/>
    </source>
</evidence>
<feature type="compositionally biased region" description="Polar residues" evidence="1">
    <location>
        <begin position="216"/>
        <end position="225"/>
    </location>
</feature>
<dbReference type="FunCoup" id="G3TAD7">
    <property type="interactions" value="37"/>
</dbReference>
<reference evidence="2" key="3">
    <citation type="submission" date="2025-09" db="UniProtKB">
        <authorList>
            <consortium name="Ensembl"/>
        </authorList>
    </citation>
    <scope>IDENTIFICATION</scope>
    <source>
        <strain evidence="2">Isolate ISIS603380</strain>
    </source>
</reference>
<dbReference type="eggNOG" id="ENOG502S6GS">
    <property type="taxonomic scope" value="Eukaryota"/>
</dbReference>
<dbReference type="AlphaFoldDB" id="G3TAD7"/>
<reference evidence="2" key="2">
    <citation type="submission" date="2025-08" db="UniProtKB">
        <authorList>
            <consortium name="Ensembl"/>
        </authorList>
    </citation>
    <scope>IDENTIFICATION</scope>
    <source>
        <strain evidence="2">Isolate ISIS603380</strain>
    </source>
</reference>
<organism evidence="2 3">
    <name type="scientific">Loxodonta africana</name>
    <name type="common">African elephant</name>
    <dbReference type="NCBI Taxonomy" id="9785"/>
    <lineage>
        <taxon>Eukaryota</taxon>
        <taxon>Metazoa</taxon>
        <taxon>Chordata</taxon>
        <taxon>Craniata</taxon>
        <taxon>Vertebrata</taxon>
        <taxon>Euteleostomi</taxon>
        <taxon>Mammalia</taxon>
        <taxon>Eutheria</taxon>
        <taxon>Afrotheria</taxon>
        <taxon>Proboscidea</taxon>
        <taxon>Elephantidae</taxon>
        <taxon>Loxodonta</taxon>
    </lineage>
</organism>
<evidence type="ECO:0000256" key="1">
    <source>
        <dbReference type="SAM" id="MobiDB-lite"/>
    </source>
</evidence>
<dbReference type="HOGENOM" id="CLU_644891_0_0_1"/>
<feature type="region of interest" description="Disordered" evidence="1">
    <location>
        <begin position="87"/>
        <end position="138"/>
    </location>
</feature>
<dbReference type="OMA" id="PSVWILI"/>
<sequence>RSKFSAVPKALATAPNSPELFKESWPYSSGPPAQPPSTSKAQMGVSPPPTPVDSGDSVVAKYINRFRQAQPTSREERQPAGLTLSDFWWLRPESPGPSSQLTAAGASKQERRPSTTVPTPAKVTSTSQAMELLQERKQSLSAWDSPLLDLETLSLQSRAARLLERSQASISSSLSPSDASNSSLPVSSDGLSPSSVTFTPDSSEDSGPRIPATVATAPTQASAPVSSRAALRPEDDILYQWRQRRKLEQARRGEGDGPWVLSRTPAFTTQTTPAPAETLGLLGNQPSCVPVWGSVAQPSAPEAFCVARPPIPPGSSPHIFWDPSPHGFFWVPQPGPWVPLATVPPAPLSSTPAPPAAPQGHPSPAGGSPAQPERQDPKPRRGRASRREPAGPVAAASPGPGPQLRGALGQVVAARLFPDGLEGTPP</sequence>
<dbReference type="PANTHER" id="PTHR22045">
    <property type="entry name" value="PROLINE AND SERINE-RICH PROTEIN 3"/>
    <property type="match status" value="1"/>
</dbReference>
<dbReference type="InParanoid" id="G3TAD7"/>
<name>G3TAD7_LOXAF</name>
<feature type="region of interest" description="Disordered" evidence="1">
    <location>
        <begin position="166"/>
        <end position="229"/>
    </location>
</feature>
<proteinExistence type="predicted"/>
<feature type="region of interest" description="Disordered" evidence="1">
    <location>
        <begin position="348"/>
        <end position="407"/>
    </location>
</feature>
<accession>G3TAD7</accession>
<dbReference type="Proteomes" id="UP000007646">
    <property type="component" value="Unassembled WGS sequence"/>
</dbReference>
<protein>
    <recommendedName>
        <fullName evidence="4">Proline and serine rich 3</fullName>
    </recommendedName>
</protein>
<feature type="compositionally biased region" description="Polar residues" evidence="1">
    <location>
        <begin position="190"/>
        <end position="201"/>
    </location>
</feature>
<dbReference type="InterPro" id="IPR037646">
    <property type="entry name" value="PROSER3"/>
</dbReference>
<feature type="region of interest" description="Disordered" evidence="1">
    <location>
        <begin position="1"/>
        <end position="56"/>
    </location>
</feature>